<dbReference type="EMBL" id="AWTP01000117">
    <property type="protein sequence ID" value="KGH10132.1"/>
    <property type="molecule type" value="Genomic_DNA"/>
</dbReference>
<comment type="caution">
    <text evidence="1">The sequence shown here is derived from an EMBL/GenBank/DDBJ whole genome shotgun (WGS) entry which is preliminary data.</text>
</comment>
<name>A0A0E3BZ20_9BURK</name>
<protein>
    <submittedName>
        <fullName evidence="1">Uncharacterized protein</fullName>
    </submittedName>
</protein>
<evidence type="ECO:0000313" key="1">
    <source>
        <dbReference type="EMBL" id="KGH10132.1"/>
    </source>
</evidence>
<gene>
    <name evidence="1" type="ORF">P608_15510</name>
</gene>
<proteinExistence type="predicted"/>
<organism evidence="1 2">
    <name type="scientific">Comamonas thiooxydans</name>
    <dbReference type="NCBI Taxonomy" id="363952"/>
    <lineage>
        <taxon>Bacteria</taxon>
        <taxon>Pseudomonadati</taxon>
        <taxon>Pseudomonadota</taxon>
        <taxon>Betaproteobacteria</taxon>
        <taxon>Burkholderiales</taxon>
        <taxon>Comamonadaceae</taxon>
        <taxon>Comamonas</taxon>
    </lineage>
</organism>
<sequence>MRAANYIRDSNQKNKQSVSPAWVLRCRAVIAAERRDAKL</sequence>
<dbReference type="AlphaFoldDB" id="A0A0E3BZ20"/>
<reference evidence="1 2" key="1">
    <citation type="submission" date="2013-09" db="EMBL/GenBank/DDBJ databases">
        <title>High correlation between genotypes and phenotypes of environmental bacteria Comamonas testosteroni strains.</title>
        <authorList>
            <person name="Liu L."/>
            <person name="Zhu W."/>
            <person name="Xia X."/>
            <person name="Xu B."/>
            <person name="Luo M."/>
            <person name="Wang G."/>
        </authorList>
    </citation>
    <scope>NUCLEOTIDE SEQUENCE [LARGE SCALE GENOMIC DNA]</scope>
    <source>
        <strain evidence="1 2">DF2</strain>
    </source>
</reference>
<accession>A0A0E3BZ20</accession>
<evidence type="ECO:0000313" key="2">
    <source>
        <dbReference type="Proteomes" id="UP000029549"/>
    </source>
</evidence>
<dbReference type="Proteomes" id="UP000029549">
    <property type="component" value="Unassembled WGS sequence"/>
</dbReference>
<keyword evidence="2" id="KW-1185">Reference proteome</keyword>